<feature type="compositionally biased region" description="Acidic residues" evidence="1">
    <location>
        <begin position="224"/>
        <end position="239"/>
    </location>
</feature>
<dbReference type="Proteomes" id="UP000051952">
    <property type="component" value="Unassembled WGS sequence"/>
</dbReference>
<dbReference type="VEuPathDB" id="TriTrypDB:BSAL_64975"/>
<name>A0A0S4INN1_BODSA</name>
<keyword evidence="3" id="KW-1185">Reference proteome</keyword>
<reference evidence="3" key="1">
    <citation type="submission" date="2015-09" db="EMBL/GenBank/DDBJ databases">
        <authorList>
            <consortium name="Pathogen Informatics"/>
        </authorList>
    </citation>
    <scope>NUCLEOTIDE SEQUENCE [LARGE SCALE GENOMIC DNA]</scope>
    <source>
        <strain evidence="3">Lake Konstanz</strain>
    </source>
</reference>
<feature type="compositionally biased region" description="Low complexity" evidence="1">
    <location>
        <begin position="203"/>
        <end position="223"/>
    </location>
</feature>
<evidence type="ECO:0000313" key="2">
    <source>
        <dbReference type="EMBL" id="CUF69745.1"/>
    </source>
</evidence>
<evidence type="ECO:0000256" key="1">
    <source>
        <dbReference type="SAM" id="MobiDB-lite"/>
    </source>
</evidence>
<feature type="region of interest" description="Disordered" evidence="1">
    <location>
        <begin position="1"/>
        <end position="22"/>
    </location>
</feature>
<organism evidence="2 3">
    <name type="scientific">Bodo saltans</name>
    <name type="common">Flagellated protozoan</name>
    <dbReference type="NCBI Taxonomy" id="75058"/>
    <lineage>
        <taxon>Eukaryota</taxon>
        <taxon>Discoba</taxon>
        <taxon>Euglenozoa</taxon>
        <taxon>Kinetoplastea</taxon>
        <taxon>Metakinetoplastina</taxon>
        <taxon>Eubodonida</taxon>
        <taxon>Bodonidae</taxon>
        <taxon>Bodo</taxon>
    </lineage>
</organism>
<proteinExistence type="predicted"/>
<dbReference type="AlphaFoldDB" id="A0A0S4INN1"/>
<feature type="region of interest" description="Disordered" evidence="1">
    <location>
        <begin position="146"/>
        <end position="165"/>
    </location>
</feature>
<gene>
    <name evidence="2" type="ORF">BSAL_64975</name>
</gene>
<dbReference type="EMBL" id="CYKH01000385">
    <property type="protein sequence ID" value="CUF69745.1"/>
    <property type="molecule type" value="Genomic_DNA"/>
</dbReference>
<feature type="region of interest" description="Disordered" evidence="1">
    <location>
        <begin position="187"/>
        <end position="255"/>
    </location>
</feature>
<evidence type="ECO:0000313" key="3">
    <source>
        <dbReference type="Proteomes" id="UP000051952"/>
    </source>
</evidence>
<sequence length="493" mass="53505">MPKEVRQRVHAAAMAEDVELDDIEEDVEPITHHVGDAASNSSDNSNTAEMEDGVSVLAPGAIRSPRQAAASDLKQRAGDVVGCIQELRSRVAHDEAPGNAKKKLISVNRIGLQARTNFPTTLNVPPPAQQEMLPLFDNAGDDVIKFHRSDDEDGEGTGSDEDVDAKTLQARRKRKIDRDFDEAIEERHAAEEEDEEAERWNEDSSSNSDVFEGSSGSSSSASDGSDDDEEDPSSSEEEVEVKRASPKKTSASVSQTLGRSAYGGITFESHYNRNADSRTAFGCHHTLLGLTGPQTIRGPCAVFGVFNEASCNGFLLGKKNFMVGPKDVAVLQPMSKLSSSASQLSISELLAARQERLSKAVAIPHPAQPGHAAGTKRNDEVWGVGNTHSPEVKFGAIDWDWVANTLQSWLTRLAADKSMSVVLVVEKYLPGELMTRRVQFAQKASHIDRYGSGDSMLIPSCFARKNVPPPVEPALLPVFRKMMISAHSVAKHR</sequence>
<accession>A0A0S4INN1</accession>
<protein>
    <submittedName>
        <fullName evidence="2">Uncharacterized protein</fullName>
    </submittedName>
</protein>
<feature type="compositionally biased region" description="Acidic residues" evidence="1">
    <location>
        <begin position="151"/>
        <end position="163"/>
    </location>
</feature>